<feature type="coiled-coil region" evidence="20">
    <location>
        <begin position="512"/>
        <end position="539"/>
    </location>
</feature>
<keyword evidence="15" id="KW-0902">Two-component regulatory system</keyword>
<dbReference type="GO" id="GO:0009881">
    <property type="term" value="F:photoreceptor activity"/>
    <property type="evidence" value="ECO:0007669"/>
    <property type="project" value="UniProtKB-KW"/>
</dbReference>
<dbReference type="Gene3D" id="3.30.450.20">
    <property type="entry name" value="PAS domain"/>
    <property type="match status" value="1"/>
</dbReference>
<dbReference type="Pfam" id="PF08446">
    <property type="entry name" value="PAS_2"/>
    <property type="match status" value="1"/>
</dbReference>
<dbReference type="Pfam" id="PF01590">
    <property type="entry name" value="GAF"/>
    <property type="match status" value="1"/>
</dbReference>
<dbReference type="Gene3D" id="3.30.565.10">
    <property type="entry name" value="Histidine kinase-like ATPase, C-terminal domain"/>
    <property type="match status" value="1"/>
</dbReference>
<dbReference type="EC" id="2.7.13.3" evidence="4"/>
<evidence type="ECO:0000256" key="14">
    <source>
        <dbReference type="ARBA" id="ARBA00022991"/>
    </source>
</evidence>
<dbReference type="Gene3D" id="3.30.450.270">
    <property type="match status" value="1"/>
</dbReference>
<dbReference type="CDD" id="cd17546">
    <property type="entry name" value="REC_hyHK_CKI1_RcsC-like"/>
    <property type="match status" value="1"/>
</dbReference>
<dbReference type="InterPro" id="IPR011006">
    <property type="entry name" value="CheY-like_superfamily"/>
</dbReference>
<keyword evidence="14" id="KW-0157">Chromophore</keyword>
<dbReference type="SMART" id="SM00448">
    <property type="entry name" value="REC"/>
    <property type="match status" value="1"/>
</dbReference>
<evidence type="ECO:0000256" key="1">
    <source>
        <dbReference type="ARBA" id="ARBA00000085"/>
    </source>
</evidence>
<name>A0AAV3XMC8_9CYAN</name>
<dbReference type="GO" id="GO:0005524">
    <property type="term" value="F:ATP binding"/>
    <property type="evidence" value="ECO:0007669"/>
    <property type="project" value="UniProtKB-KW"/>
</dbReference>
<dbReference type="InterPro" id="IPR013515">
    <property type="entry name" value="Phytochrome_cen-reg"/>
</dbReference>
<evidence type="ECO:0000256" key="11">
    <source>
        <dbReference type="ARBA" id="ARBA00022777"/>
    </source>
</evidence>
<dbReference type="InterPro" id="IPR003018">
    <property type="entry name" value="GAF"/>
</dbReference>
<keyword evidence="9" id="KW-0812">Transmembrane</keyword>
<dbReference type="InterPro" id="IPR001789">
    <property type="entry name" value="Sig_transdc_resp-reg_receiver"/>
</dbReference>
<dbReference type="Pfam" id="PF00360">
    <property type="entry name" value="PHY"/>
    <property type="match status" value="1"/>
</dbReference>
<evidence type="ECO:0000256" key="18">
    <source>
        <dbReference type="ARBA" id="ARBA00074306"/>
    </source>
</evidence>
<gene>
    <name evidence="24" type="ORF">MiSe_78900</name>
</gene>
<dbReference type="SUPFAM" id="SSF55874">
    <property type="entry name" value="ATPase domain of HSP90 chaperone/DNA topoisomerase II/histidine kinase"/>
    <property type="match status" value="1"/>
</dbReference>
<accession>A0AAV3XMC8</accession>
<dbReference type="AlphaFoldDB" id="A0AAV3XMC8"/>
<evidence type="ECO:0000259" key="22">
    <source>
        <dbReference type="PROSITE" id="PS50109"/>
    </source>
</evidence>
<evidence type="ECO:0000256" key="8">
    <source>
        <dbReference type="ARBA" id="ARBA00022679"/>
    </source>
</evidence>
<keyword evidence="25" id="KW-1185">Reference proteome</keyword>
<dbReference type="PROSITE" id="PS50046">
    <property type="entry name" value="PHYTOCHROME_2"/>
    <property type="match status" value="1"/>
</dbReference>
<keyword evidence="10" id="KW-0547">Nucleotide-binding</keyword>
<comment type="caution">
    <text evidence="24">The sequence shown here is derived from an EMBL/GenBank/DDBJ whole genome shotgun (WGS) entry which is preliminary data.</text>
</comment>
<keyword evidence="13" id="KW-1133">Transmembrane helix</keyword>
<protein>
    <recommendedName>
        <fullName evidence="18">Circadian input-output histidine kinase CikA</fullName>
        <ecNumber evidence="4">2.7.13.3</ecNumber>
    </recommendedName>
</protein>
<dbReference type="Proteomes" id="UP001050975">
    <property type="component" value="Unassembled WGS sequence"/>
</dbReference>
<dbReference type="SUPFAM" id="SSF55781">
    <property type="entry name" value="GAF domain-like"/>
    <property type="match status" value="2"/>
</dbReference>
<evidence type="ECO:0000256" key="3">
    <source>
        <dbReference type="ARBA" id="ARBA00006402"/>
    </source>
</evidence>
<evidence type="ECO:0000256" key="7">
    <source>
        <dbReference type="ARBA" id="ARBA00022606"/>
    </source>
</evidence>
<dbReference type="FunFam" id="3.30.565.10:FF:000010">
    <property type="entry name" value="Sensor histidine kinase RcsC"/>
    <property type="match status" value="1"/>
</dbReference>
<evidence type="ECO:0000256" key="6">
    <source>
        <dbReference type="ARBA" id="ARBA00022553"/>
    </source>
</evidence>
<dbReference type="InterPro" id="IPR013654">
    <property type="entry name" value="PAS_2"/>
</dbReference>
<keyword evidence="5" id="KW-0600">Photoreceptor protein</keyword>
<dbReference type="InterPro" id="IPR003661">
    <property type="entry name" value="HisK_dim/P_dom"/>
</dbReference>
<keyword evidence="11 24" id="KW-0418">Kinase</keyword>
<keyword evidence="12" id="KW-0067">ATP-binding</keyword>
<dbReference type="InterPro" id="IPR003594">
    <property type="entry name" value="HATPase_dom"/>
</dbReference>
<evidence type="ECO:0000256" key="2">
    <source>
        <dbReference type="ARBA" id="ARBA00004370"/>
    </source>
</evidence>
<keyword evidence="16" id="KW-0472">Membrane</keyword>
<dbReference type="FunFam" id="1.10.287.130:FF:000004">
    <property type="entry name" value="Ethylene receptor 1"/>
    <property type="match status" value="1"/>
</dbReference>
<dbReference type="SUPFAM" id="SSF47384">
    <property type="entry name" value="Homodimeric domain of signal transducing histidine kinase"/>
    <property type="match status" value="1"/>
</dbReference>
<dbReference type="PROSITE" id="PS50109">
    <property type="entry name" value="HIS_KIN"/>
    <property type="match status" value="1"/>
</dbReference>
<dbReference type="Pfam" id="PF00512">
    <property type="entry name" value="HisKA"/>
    <property type="match status" value="1"/>
</dbReference>
<dbReference type="InterPro" id="IPR029016">
    <property type="entry name" value="GAF-like_dom_sf"/>
</dbReference>
<dbReference type="InterPro" id="IPR016132">
    <property type="entry name" value="Phyto_chromo_attachment"/>
</dbReference>
<evidence type="ECO:0000256" key="19">
    <source>
        <dbReference type="PROSITE-ProRule" id="PRU00169"/>
    </source>
</evidence>
<dbReference type="CDD" id="cd16922">
    <property type="entry name" value="HATPase_EvgS-ArcB-TorS-like"/>
    <property type="match status" value="1"/>
</dbReference>
<keyword evidence="7" id="KW-0716">Sensory transduction</keyword>
<sequence length="998" mass="112887">MSDLISVSSQEVDFRNCYGEAIHIPGSIQPHGVLLVLLEPELKIIQVSNNTEQFFGIPAHSLINKKLNVIFSQYQIRILKHCLSQKNPEMLNPLRFSVKTRDNTLVFDGIVHRNDGGLILELEPALSSQKNSNQGFDYLVKSSILSIKQADSVQEVAELIAKEVRSITGYDRVMVYRFEADDSGVVIAEDKKEELEPYLNLHYPAIDIPPPARKLYYKNWLRLIPDLNYQPVEIIPANNPLTNAPLDLSYSIFRSVSPCHVQYCKNMGMSASMSISLNHETKLWGLIACHHYSPRNLNYQIRKYCELLGQMMSLYIVQRQEEESKAYRKTVFEVNQGLQQEIYGNSQNIADKLEQNSSSLLELVNATGAVVYLGNSLNLIGQTPPKNNVVDLLNWLRNSQRKEVFFTNSLAQVYPQAKEFKDSASGLLAVSIFINQISYNILWFRPEVIQTVNWGGNPDRSVLIENDGSLRLSPRTSFELWKETVRFKSLPWEQVEIDAARELRNALMLAVLEFSQLALQEAAEQAEIANRAKSQFLAKMSHELRTPLNAILGFSQLLVREDSLSPDQLKHLGIINRSGEHLLDLINDVLEMSKIEAGKLTLNERNFDLYRLLDLIHEMLQLKANGKGLQFIFNRMPEVPQYVICDESKLRQVLINLLENAIKFTQQGSVSLQVMGEGKESPMTQLIHFEIADTGLGIAAEELNSLFEPFVQTETGRNSMQGTGLGLPISRQFVRLMGGDIIVSSTVGEGTNFTFDIRVRLAQETDAHASANFKRVIGLAPNQECDRILVVEDVPENRQLMVQLLKKVGFKVRSAVNGLEAIAIWQDWEPHLILMDMQMPVMDGYEATQQIKANPEGKNTTIIALTAHAFSEERSDILAAGCDDFLPKPFHEEILFEKIATHLGVQYIYEREHPTRLPQLSEQPLQLTKNDLSTMPKTWLEKLYRAAITMDENLLSNLIAQIPAQEETLAKTLTDLVDNFRLDIIADCAQANLEENAQ</sequence>
<evidence type="ECO:0000256" key="5">
    <source>
        <dbReference type="ARBA" id="ARBA00022543"/>
    </source>
</evidence>
<organism evidence="24 25">
    <name type="scientific">Microseira wollei NIES-4236</name>
    <dbReference type="NCBI Taxonomy" id="2530354"/>
    <lineage>
        <taxon>Bacteria</taxon>
        <taxon>Bacillati</taxon>
        <taxon>Cyanobacteriota</taxon>
        <taxon>Cyanophyceae</taxon>
        <taxon>Oscillatoriophycideae</taxon>
        <taxon>Aerosakkonematales</taxon>
        <taxon>Aerosakkonemataceae</taxon>
        <taxon>Microseira</taxon>
    </lineage>
</organism>
<dbReference type="RefSeq" id="WP_226591500.1">
    <property type="nucleotide sequence ID" value="NZ_BLAY01000197.1"/>
</dbReference>
<dbReference type="SMART" id="SM00388">
    <property type="entry name" value="HisKA"/>
    <property type="match status" value="1"/>
</dbReference>
<dbReference type="GO" id="GO:0006355">
    <property type="term" value="P:regulation of DNA-templated transcription"/>
    <property type="evidence" value="ECO:0007669"/>
    <property type="project" value="InterPro"/>
</dbReference>
<dbReference type="GO" id="GO:0009584">
    <property type="term" value="P:detection of visible light"/>
    <property type="evidence" value="ECO:0007669"/>
    <property type="project" value="InterPro"/>
</dbReference>
<feature type="domain" description="Phytochrome chromophore attachment site" evidence="21">
    <location>
        <begin position="152"/>
        <end position="310"/>
    </location>
</feature>
<dbReference type="Gene3D" id="3.40.50.2300">
    <property type="match status" value="1"/>
</dbReference>
<dbReference type="Gene3D" id="1.10.287.130">
    <property type="match status" value="1"/>
</dbReference>
<reference evidence="24" key="1">
    <citation type="submission" date="2019-10" db="EMBL/GenBank/DDBJ databases">
        <title>Draft genome sequece of Microseira wollei NIES-4236.</title>
        <authorList>
            <person name="Yamaguchi H."/>
            <person name="Suzuki S."/>
            <person name="Kawachi M."/>
        </authorList>
    </citation>
    <scope>NUCLEOTIDE SEQUENCE</scope>
    <source>
        <strain evidence="24">NIES-4236</strain>
    </source>
</reference>
<dbReference type="PRINTS" id="PR01033">
    <property type="entry name" value="PHYTOCHROME"/>
</dbReference>
<evidence type="ECO:0000256" key="12">
    <source>
        <dbReference type="ARBA" id="ARBA00022840"/>
    </source>
</evidence>
<dbReference type="InterPro" id="IPR035965">
    <property type="entry name" value="PAS-like_dom_sf"/>
</dbReference>
<comment type="catalytic activity">
    <reaction evidence="1">
        <text>ATP + protein L-histidine = ADP + protein N-phospho-L-histidine.</text>
        <dbReference type="EC" id="2.7.13.3"/>
    </reaction>
</comment>
<dbReference type="InterPro" id="IPR005467">
    <property type="entry name" value="His_kinase_dom"/>
</dbReference>
<evidence type="ECO:0000256" key="13">
    <source>
        <dbReference type="ARBA" id="ARBA00022989"/>
    </source>
</evidence>
<dbReference type="Pfam" id="PF02518">
    <property type="entry name" value="HATPase_c"/>
    <property type="match status" value="1"/>
</dbReference>
<dbReference type="PANTHER" id="PTHR45339">
    <property type="entry name" value="HYBRID SIGNAL TRANSDUCTION HISTIDINE KINASE J"/>
    <property type="match status" value="1"/>
</dbReference>
<dbReference type="CDD" id="cd00082">
    <property type="entry name" value="HisKA"/>
    <property type="match status" value="1"/>
</dbReference>
<dbReference type="EMBL" id="BLAY01000197">
    <property type="protein sequence ID" value="GET43070.1"/>
    <property type="molecule type" value="Genomic_DNA"/>
</dbReference>
<evidence type="ECO:0000256" key="10">
    <source>
        <dbReference type="ARBA" id="ARBA00022741"/>
    </source>
</evidence>
<keyword evidence="20" id="KW-0175">Coiled coil</keyword>
<dbReference type="PROSITE" id="PS50110">
    <property type="entry name" value="RESPONSE_REGULATORY"/>
    <property type="match status" value="1"/>
</dbReference>
<evidence type="ECO:0000256" key="17">
    <source>
        <dbReference type="ARBA" id="ARBA00023170"/>
    </source>
</evidence>
<dbReference type="SUPFAM" id="SSF52172">
    <property type="entry name" value="CheY-like"/>
    <property type="match status" value="1"/>
</dbReference>
<feature type="domain" description="Response regulatory" evidence="23">
    <location>
        <begin position="787"/>
        <end position="903"/>
    </location>
</feature>
<dbReference type="InterPro" id="IPR001294">
    <property type="entry name" value="Phytochrome"/>
</dbReference>
<dbReference type="SUPFAM" id="SSF55785">
    <property type="entry name" value="PYP-like sensor domain (PAS domain)"/>
    <property type="match status" value="1"/>
</dbReference>
<dbReference type="GO" id="GO:0000155">
    <property type="term" value="F:phosphorelay sensor kinase activity"/>
    <property type="evidence" value="ECO:0007669"/>
    <property type="project" value="InterPro"/>
</dbReference>
<dbReference type="SMART" id="SM00387">
    <property type="entry name" value="HATPase_c"/>
    <property type="match status" value="1"/>
</dbReference>
<feature type="domain" description="Histidine kinase" evidence="22">
    <location>
        <begin position="539"/>
        <end position="761"/>
    </location>
</feature>
<dbReference type="InterPro" id="IPR036097">
    <property type="entry name" value="HisK_dim/P_sf"/>
</dbReference>
<evidence type="ECO:0000256" key="20">
    <source>
        <dbReference type="SAM" id="Coils"/>
    </source>
</evidence>
<dbReference type="PANTHER" id="PTHR45339:SF1">
    <property type="entry name" value="HYBRID SIGNAL TRANSDUCTION HISTIDINE KINASE J"/>
    <property type="match status" value="1"/>
</dbReference>
<keyword evidence="17" id="KW-0675">Receptor</keyword>
<evidence type="ECO:0000256" key="16">
    <source>
        <dbReference type="ARBA" id="ARBA00023136"/>
    </source>
</evidence>
<evidence type="ECO:0000259" key="23">
    <source>
        <dbReference type="PROSITE" id="PS50110"/>
    </source>
</evidence>
<evidence type="ECO:0000313" key="24">
    <source>
        <dbReference type="EMBL" id="GET43070.1"/>
    </source>
</evidence>
<keyword evidence="8" id="KW-0808">Transferase</keyword>
<dbReference type="Pfam" id="PF00072">
    <property type="entry name" value="Response_reg"/>
    <property type="match status" value="1"/>
</dbReference>
<dbReference type="Gene3D" id="3.30.450.40">
    <property type="match status" value="1"/>
</dbReference>
<evidence type="ECO:0000256" key="4">
    <source>
        <dbReference type="ARBA" id="ARBA00012438"/>
    </source>
</evidence>
<evidence type="ECO:0000256" key="9">
    <source>
        <dbReference type="ARBA" id="ARBA00022692"/>
    </source>
</evidence>
<evidence type="ECO:0000259" key="21">
    <source>
        <dbReference type="PROSITE" id="PS50046"/>
    </source>
</evidence>
<comment type="subcellular location">
    <subcellularLocation>
        <location evidence="2">Membrane</location>
    </subcellularLocation>
</comment>
<dbReference type="InterPro" id="IPR043150">
    <property type="entry name" value="Phytochrome_PHY_sf"/>
</dbReference>
<evidence type="ECO:0000313" key="25">
    <source>
        <dbReference type="Proteomes" id="UP001050975"/>
    </source>
</evidence>
<dbReference type="GO" id="GO:0016020">
    <property type="term" value="C:membrane"/>
    <property type="evidence" value="ECO:0007669"/>
    <property type="project" value="UniProtKB-SubCell"/>
</dbReference>
<evidence type="ECO:0000256" key="15">
    <source>
        <dbReference type="ARBA" id="ARBA00023012"/>
    </source>
</evidence>
<proteinExistence type="inferred from homology"/>
<comment type="similarity">
    <text evidence="3">In the N-terminal section; belongs to the phytochrome family.</text>
</comment>
<dbReference type="InterPro" id="IPR036890">
    <property type="entry name" value="HATPase_C_sf"/>
</dbReference>
<feature type="modified residue" description="4-aspartylphosphate" evidence="19">
    <location>
        <position position="836"/>
    </location>
</feature>
<keyword evidence="6 19" id="KW-0597">Phosphoprotein</keyword>
<dbReference type="SMART" id="SM00065">
    <property type="entry name" value="GAF"/>
    <property type="match status" value="1"/>
</dbReference>